<feature type="transmembrane region" description="Helical" evidence="1">
    <location>
        <begin position="301"/>
        <end position="322"/>
    </location>
</feature>
<keyword evidence="1" id="KW-0472">Membrane</keyword>
<dbReference type="Pfam" id="PF13687">
    <property type="entry name" value="DUF4153"/>
    <property type="match status" value="1"/>
</dbReference>
<accession>A0A368N3R7</accession>
<gene>
    <name evidence="2" type="ORF">DQ356_03755</name>
</gene>
<feature type="transmembrane region" description="Helical" evidence="1">
    <location>
        <begin position="373"/>
        <end position="396"/>
    </location>
</feature>
<protein>
    <submittedName>
        <fullName evidence="2">DUF4173 domain-containing protein</fullName>
    </submittedName>
</protein>
<keyword evidence="1" id="KW-1133">Transmembrane helix</keyword>
<evidence type="ECO:0000313" key="2">
    <source>
        <dbReference type="EMBL" id="RCU44181.1"/>
    </source>
</evidence>
<dbReference type="AlphaFoldDB" id="A0A368N3R7"/>
<dbReference type="OrthoDB" id="627992at2"/>
<evidence type="ECO:0000313" key="3">
    <source>
        <dbReference type="Proteomes" id="UP000252172"/>
    </source>
</evidence>
<dbReference type="Proteomes" id="UP000252172">
    <property type="component" value="Unassembled WGS sequence"/>
</dbReference>
<feature type="transmembrane region" description="Helical" evidence="1">
    <location>
        <begin position="51"/>
        <end position="84"/>
    </location>
</feature>
<name>A0A368N3R7_9FLAO</name>
<feature type="transmembrane region" description="Helical" evidence="1">
    <location>
        <begin position="128"/>
        <end position="152"/>
    </location>
</feature>
<proteinExistence type="predicted"/>
<dbReference type="InterPro" id="IPR025291">
    <property type="entry name" value="DUF4153"/>
</dbReference>
<dbReference type="EMBL" id="QPIE01000002">
    <property type="protein sequence ID" value="RCU44181.1"/>
    <property type="molecule type" value="Genomic_DNA"/>
</dbReference>
<sequence length="457" mass="53894">MKKHQLILMCTALFIVLFYQQDMGINFGILGSSFAVLTYFYTRKINRNRTFLIIFALTILSAISWMWYADFPSFLSLIISILILTLKSKNRNMKPLFVIPVFVTNGFTFICRVFSFDKWLPKINTGKVFPKLLALFFFPLICLSIFFGIYALGSENFAELFKNYELDFDVWQFIILACLGFFLAFNYWHFAVERYLYKNHHFLNDSFRKEQKVVKPTYRFLGIELERTGGVITFMLLNLLLLFFIATYNYEQFYASSKLPHRLSEDTHERVYAVIISIVMAVFVIMFYFKSSFNFDPESRLLKISAQVWLLLNGVLVVSALAKNTEYVLELGSTYKRIGVFAFLILCMAGLFYTHLKIKNQRTNAYLINRMFWYFYGMILASSFVNWGNLATIYNIENGKGDFYFLNSLRYNHKTLMDKFPEEANNSELKEYIKSEQEKSFLSKTLYWQTIDINKFK</sequence>
<organism evidence="2 3">
    <name type="scientific">Chryseobacterium lacus</name>
    <dbReference type="NCBI Taxonomy" id="2058346"/>
    <lineage>
        <taxon>Bacteria</taxon>
        <taxon>Pseudomonadati</taxon>
        <taxon>Bacteroidota</taxon>
        <taxon>Flavobacteriia</taxon>
        <taxon>Flavobacteriales</taxon>
        <taxon>Weeksellaceae</taxon>
        <taxon>Chryseobacterium group</taxon>
        <taxon>Chryseobacterium</taxon>
    </lineage>
</organism>
<feature type="transmembrane region" description="Helical" evidence="1">
    <location>
        <begin position="271"/>
        <end position="289"/>
    </location>
</feature>
<feature type="transmembrane region" description="Helical" evidence="1">
    <location>
        <begin position="231"/>
        <end position="250"/>
    </location>
</feature>
<evidence type="ECO:0000256" key="1">
    <source>
        <dbReference type="SAM" id="Phobius"/>
    </source>
</evidence>
<feature type="transmembrane region" description="Helical" evidence="1">
    <location>
        <begin position="96"/>
        <end position="116"/>
    </location>
</feature>
<comment type="caution">
    <text evidence="2">The sequence shown here is derived from an EMBL/GenBank/DDBJ whole genome shotgun (WGS) entry which is preliminary data.</text>
</comment>
<feature type="transmembrane region" description="Helical" evidence="1">
    <location>
        <begin position="173"/>
        <end position="190"/>
    </location>
</feature>
<feature type="transmembrane region" description="Helical" evidence="1">
    <location>
        <begin position="334"/>
        <end position="353"/>
    </location>
</feature>
<keyword evidence="1" id="KW-0812">Transmembrane</keyword>
<reference evidence="2 3" key="1">
    <citation type="submission" date="2018-07" db="EMBL/GenBank/DDBJ databases">
        <title>Chryseobacterium lacus sp. nov., isolated from lake water.</title>
        <authorList>
            <person name="Li C.-M."/>
        </authorList>
    </citation>
    <scope>NUCLEOTIDE SEQUENCE [LARGE SCALE GENOMIC DNA]</scope>
    <source>
        <strain evidence="2 3">YLOS41</strain>
    </source>
</reference>
<keyword evidence="3" id="KW-1185">Reference proteome</keyword>